<reference evidence="2 3" key="1">
    <citation type="submission" date="2020-02" db="EMBL/GenBank/DDBJ databases">
        <authorList>
            <person name="Ma Q."/>
            <person name="Huang Y."/>
            <person name="Song X."/>
            <person name="Pei D."/>
        </authorList>
    </citation>
    <scope>NUCLEOTIDE SEQUENCE [LARGE SCALE GENOMIC DNA]</scope>
    <source>
        <strain evidence="2">Sxm20200214</strain>
        <tissue evidence="2">Leaf</tissue>
    </source>
</reference>
<evidence type="ECO:0000313" key="2">
    <source>
        <dbReference type="EMBL" id="KAG2271438.1"/>
    </source>
</evidence>
<feature type="compositionally biased region" description="Basic and acidic residues" evidence="1">
    <location>
        <begin position="145"/>
        <end position="158"/>
    </location>
</feature>
<protein>
    <submittedName>
        <fullName evidence="2">Uncharacterized protein</fullName>
    </submittedName>
</protein>
<evidence type="ECO:0000313" key="3">
    <source>
        <dbReference type="Proteomes" id="UP000886595"/>
    </source>
</evidence>
<sequence length="217" mass="25004">MSEELPKRLFKEGEDPRVTQINNNCRIDYIIRKFQAWLPKELDVVKKDRSALCRDDDVEDDRIKVLMEMIKKGHDITVNDEASVNVEAMRVMTTFRLERIKNAGSRSKRGKRGFPIVLFEHNLSGMEQRIHKQMTETFEQMRTELKQSRKEASVEVKLGEPSPTKPSTSQAPLRRSTRGDGSETTFNVNYSEADDMGRWIGTQGVEGLSRDVRCARL</sequence>
<dbReference type="EMBL" id="JAAMPC010000013">
    <property type="protein sequence ID" value="KAG2271438.1"/>
    <property type="molecule type" value="Genomic_DNA"/>
</dbReference>
<accession>A0A8X7QKN9</accession>
<name>A0A8X7QKN9_BRACI</name>
<feature type="region of interest" description="Disordered" evidence="1">
    <location>
        <begin position="145"/>
        <end position="188"/>
    </location>
</feature>
<proteinExistence type="predicted"/>
<organism evidence="2 3">
    <name type="scientific">Brassica carinata</name>
    <name type="common">Ethiopian mustard</name>
    <name type="synonym">Abyssinian cabbage</name>
    <dbReference type="NCBI Taxonomy" id="52824"/>
    <lineage>
        <taxon>Eukaryota</taxon>
        <taxon>Viridiplantae</taxon>
        <taxon>Streptophyta</taxon>
        <taxon>Embryophyta</taxon>
        <taxon>Tracheophyta</taxon>
        <taxon>Spermatophyta</taxon>
        <taxon>Magnoliopsida</taxon>
        <taxon>eudicotyledons</taxon>
        <taxon>Gunneridae</taxon>
        <taxon>Pentapetalae</taxon>
        <taxon>rosids</taxon>
        <taxon>malvids</taxon>
        <taxon>Brassicales</taxon>
        <taxon>Brassicaceae</taxon>
        <taxon>Brassiceae</taxon>
        <taxon>Brassica</taxon>
    </lineage>
</organism>
<comment type="caution">
    <text evidence="2">The sequence shown here is derived from an EMBL/GenBank/DDBJ whole genome shotgun (WGS) entry which is preliminary data.</text>
</comment>
<keyword evidence="3" id="KW-1185">Reference proteome</keyword>
<gene>
    <name evidence="2" type="ORF">Bca52824_065993</name>
</gene>
<dbReference type="Proteomes" id="UP000886595">
    <property type="component" value="Unassembled WGS sequence"/>
</dbReference>
<evidence type="ECO:0000256" key="1">
    <source>
        <dbReference type="SAM" id="MobiDB-lite"/>
    </source>
</evidence>
<dbReference type="AlphaFoldDB" id="A0A8X7QKN9"/>